<evidence type="ECO:0000313" key="3">
    <source>
        <dbReference type="EMBL" id="ALN55862.1"/>
    </source>
</evidence>
<proteinExistence type="predicted"/>
<dbReference type="Proteomes" id="UP000061569">
    <property type="component" value="Chromosome"/>
</dbReference>
<accession>A0A0S2DBF6</accession>
<evidence type="ECO:0000256" key="1">
    <source>
        <dbReference type="SAM" id="MobiDB-lite"/>
    </source>
</evidence>
<feature type="domain" description="LysM" evidence="2">
    <location>
        <begin position="36"/>
        <end position="91"/>
    </location>
</feature>
<dbReference type="PROSITE" id="PS51782">
    <property type="entry name" value="LYSM"/>
    <property type="match status" value="1"/>
</dbReference>
<evidence type="ECO:0000259" key="2">
    <source>
        <dbReference type="PROSITE" id="PS51782"/>
    </source>
</evidence>
<dbReference type="SUPFAM" id="SSF54106">
    <property type="entry name" value="LysM domain"/>
    <property type="match status" value="1"/>
</dbReference>
<dbReference type="InterPro" id="IPR018392">
    <property type="entry name" value="LysM"/>
</dbReference>
<dbReference type="EMBL" id="CP013140">
    <property type="protein sequence ID" value="ALN55862.1"/>
    <property type="molecule type" value="Genomic_DNA"/>
</dbReference>
<organism evidence="3 4">
    <name type="scientific">Lysobacter enzymogenes</name>
    <dbReference type="NCBI Taxonomy" id="69"/>
    <lineage>
        <taxon>Bacteria</taxon>
        <taxon>Pseudomonadati</taxon>
        <taxon>Pseudomonadota</taxon>
        <taxon>Gammaproteobacteria</taxon>
        <taxon>Lysobacterales</taxon>
        <taxon>Lysobacteraceae</taxon>
        <taxon>Lysobacter</taxon>
    </lineage>
</organism>
<dbReference type="PATRIC" id="fig|69.6.peg.499"/>
<dbReference type="InterPro" id="IPR036779">
    <property type="entry name" value="LysM_dom_sf"/>
</dbReference>
<dbReference type="Gene3D" id="3.10.350.10">
    <property type="entry name" value="LysM domain"/>
    <property type="match status" value="1"/>
</dbReference>
<feature type="region of interest" description="Disordered" evidence="1">
    <location>
        <begin position="177"/>
        <end position="201"/>
    </location>
</feature>
<gene>
    <name evidence="3" type="ORF">GLE_0504</name>
</gene>
<name>A0A0S2DBF6_LYSEN</name>
<dbReference type="Pfam" id="PF01476">
    <property type="entry name" value="LysM"/>
    <property type="match status" value="1"/>
</dbReference>
<evidence type="ECO:0000313" key="4">
    <source>
        <dbReference type="Proteomes" id="UP000061569"/>
    </source>
</evidence>
<dbReference type="KEGG" id="lez:GLE_0504"/>
<dbReference type="SMART" id="SM00257">
    <property type="entry name" value="LysM"/>
    <property type="match status" value="1"/>
</dbReference>
<dbReference type="AlphaFoldDB" id="A0A0S2DBF6"/>
<feature type="compositionally biased region" description="Basic and acidic residues" evidence="1">
    <location>
        <begin position="190"/>
        <end position="201"/>
    </location>
</feature>
<reference evidence="3 4" key="1">
    <citation type="submission" date="2015-11" db="EMBL/GenBank/DDBJ databases">
        <title>Genome sequences of Lysobacter enzymogenes strain C3 and Lysobacter antibioticus ATCC 29479.</title>
        <authorList>
            <person name="Kobayashi D.Y."/>
        </authorList>
    </citation>
    <scope>NUCLEOTIDE SEQUENCE [LARGE SCALE GENOMIC DNA]</scope>
    <source>
        <strain evidence="3 4">C3</strain>
    </source>
</reference>
<protein>
    <submittedName>
        <fullName evidence="3">LysM domain</fullName>
    </submittedName>
</protein>
<sequence>MTTLNGPSYSGPQLGDLVNTKAEIENRQVAVPVGYKPVVVEPGDTLSEIAEANDIPLAQLLAANPQFSLDPASNPNTRSADLIYPGETVFVPSDEARTSDAAAAKYAQALDDSEQPSATHGEWETKSKAVTDAKVEFTQAVKAEIDASMTYSGNSREDFGKEAAAIGEKIAQRYENAGRPDLAQAAREAGQQRETEINNEV</sequence>
<dbReference type="CDD" id="cd00118">
    <property type="entry name" value="LysM"/>
    <property type="match status" value="1"/>
</dbReference>